<gene>
    <name evidence="1" type="ORF">DP114_05205</name>
</gene>
<sequence>MPAKYERNTFFTPFGFASRLRRETLLQRWSHQIPLSGDPHQVLAPLHPYTPVFLRSNLDLKEQYNCVVKTTSQT</sequence>
<proteinExistence type="predicted"/>
<dbReference type="KEGG" id="bsen:DP114_05205"/>
<evidence type="ECO:0000313" key="2">
    <source>
        <dbReference type="Proteomes" id="UP000503129"/>
    </source>
</evidence>
<keyword evidence="2" id="KW-1185">Reference proteome</keyword>
<accession>A0A856M9D9</accession>
<protein>
    <submittedName>
        <fullName evidence="1">Uncharacterized protein</fullName>
    </submittedName>
</protein>
<organism evidence="1 2">
    <name type="scientific">Brasilonema sennae CENA114</name>
    <dbReference type="NCBI Taxonomy" id="415709"/>
    <lineage>
        <taxon>Bacteria</taxon>
        <taxon>Bacillati</taxon>
        <taxon>Cyanobacteriota</taxon>
        <taxon>Cyanophyceae</taxon>
        <taxon>Nostocales</taxon>
        <taxon>Scytonemataceae</taxon>
        <taxon>Brasilonema</taxon>
        <taxon>Bromeliae group (in: Brasilonema)</taxon>
    </lineage>
</organism>
<dbReference type="EMBL" id="CP030118">
    <property type="protein sequence ID" value="QDL07378.1"/>
    <property type="molecule type" value="Genomic_DNA"/>
</dbReference>
<reference evidence="1 2" key="1">
    <citation type="submission" date="2018-06" db="EMBL/GenBank/DDBJ databases">
        <title>Comparative genomics of Brasilonema spp. strains.</title>
        <authorList>
            <person name="Alvarenga D.O."/>
            <person name="Fiore M.F."/>
            <person name="Varani A.M."/>
        </authorList>
    </citation>
    <scope>NUCLEOTIDE SEQUENCE [LARGE SCALE GENOMIC DNA]</scope>
    <source>
        <strain evidence="1 2">CENA114</strain>
    </source>
</reference>
<dbReference type="AlphaFoldDB" id="A0A856M9D9"/>
<evidence type="ECO:0000313" key="1">
    <source>
        <dbReference type="EMBL" id="QDL07378.1"/>
    </source>
</evidence>
<dbReference type="Proteomes" id="UP000503129">
    <property type="component" value="Chromosome"/>
</dbReference>
<name>A0A856M9D9_9CYAN</name>